<keyword evidence="3" id="KW-1185">Reference proteome</keyword>
<feature type="compositionally biased region" description="Low complexity" evidence="1">
    <location>
        <begin position="15"/>
        <end position="28"/>
    </location>
</feature>
<feature type="compositionally biased region" description="Low complexity" evidence="1">
    <location>
        <begin position="565"/>
        <end position="585"/>
    </location>
</feature>
<organism evidence="2 3">
    <name type="scientific">Eleusine coracana subsp. coracana</name>
    <dbReference type="NCBI Taxonomy" id="191504"/>
    <lineage>
        <taxon>Eukaryota</taxon>
        <taxon>Viridiplantae</taxon>
        <taxon>Streptophyta</taxon>
        <taxon>Embryophyta</taxon>
        <taxon>Tracheophyta</taxon>
        <taxon>Spermatophyta</taxon>
        <taxon>Magnoliopsida</taxon>
        <taxon>Liliopsida</taxon>
        <taxon>Poales</taxon>
        <taxon>Poaceae</taxon>
        <taxon>PACMAD clade</taxon>
        <taxon>Chloridoideae</taxon>
        <taxon>Cynodonteae</taxon>
        <taxon>Eleusininae</taxon>
        <taxon>Eleusine</taxon>
    </lineage>
</organism>
<dbReference type="PANTHER" id="PTHR34367:SF3">
    <property type="entry name" value="DUF4005 DOMAIN-CONTAINING PROTEIN"/>
    <property type="match status" value="1"/>
</dbReference>
<gene>
    <name evidence="2" type="primary">gb09177</name>
    <name evidence="2" type="ORF">PR202_gb09177</name>
</gene>
<feature type="compositionally biased region" description="Basic and acidic residues" evidence="1">
    <location>
        <begin position="134"/>
        <end position="146"/>
    </location>
</feature>
<feature type="compositionally biased region" description="Low complexity" evidence="1">
    <location>
        <begin position="104"/>
        <end position="116"/>
    </location>
</feature>
<dbReference type="Proteomes" id="UP001054889">
    <property type="component" value="Unassembled WGS sequence"/>
</dbReference>
<proteinExistence type="predicted"/>
<dbReference type="AlphaFoldDB" id="A0AAV5EFS8"/>
<feature type="region of interest" description="Disordered" evidence="1">
    <location>
        <begin position="1"/>
        <end position="413"/>
    </location>
</feature>
<name>A0AAV5EFS8_ELECO</name>
<protein>
    <submittedName>
        <fullName evidence="2">Uncharacterized protein</fullName>
    </submittedName>
</protein>
<evidence type="ECO:0000313" key="3">
    <source>
        <dbReference type="Proteomes" id="UP001054889"/>
    </source>
</evidence>
<feature type="compositionally biased region" description="Basic residues" evidence="1">
    <location>
        <begin position="1"/>
        <end position="11"/>
    </location>
</feature>
<comment type="caution">
    <text evidence="2">The sequence shown here is derived from an EMBL/GenBank/DDBJ whole genome shotgun (WGS) entry which is preliminary data.</text>
</comment>
<feature type="compositionally biased region" description="Polar residues" evidence="1">
    <location>
        <begin position="357"/>
        <end position="370"/>
    </location>
</feature>
<accession>A0AAV5EFS8</accession>
<feature type="compositionally biased region" description="Low complexity" evidence="1">
    <location>
        <begin position="75"/>
        <end position="86"/>
    </location>
</feature>
<feature type="compositionally biased region" description="Polar residues" evidence="1">
    <location>
        <begin position="398"/>
        <end position="412"/>
    </location>
</feature>
<reference evidence="2" key="1">
    <citation type="journal article" date="2018" name="DNA Res.">
        <title>Multiple hybrid de novo genome assembly of finger millet, an orphan allotetraploid crop.</title>
        <authorList>
            <person name="Hatakeyama M."/>
            <person name="Aluri S."/>
            <person name="Balachadran M.T."/>
            <person name="Sivarajan S.R."/>
            <person name="Patrignani A."/>
            <person name="Gruter S."/>
            <person name="Poveda L."/>
            <person name="Shimizu-Inatsugi R."/>
            <person name="Baeten J."/>
            <person name="Francoijs K.J."/>
            <person name="Nataraja K.N."/>
            <person name="Reddy Y.A.N."/>
            <person name="Phadnis S."/>
            <person name="Ravikumar R.L."/>
            <person name="Schlapbach R."/>
            <person name="Sreeman S.M."/>
            <person name="Shimizu K.K."/>
        </authorList>
    </citation>
    <scope>NUCLEOTIDE SEQUENCE</scope>
</reference>
<reference evidence="2" key="2">
    <citation type="submission" date="2021-12" db="EMBL/GenBank/DDBJ databases">
        <title>Resequencing data analysis of finger millet.</title>
        <authorList>
            <person name="Hatakeyama M."/>
            <person name="Aluri S."/>
            <person name="Balachadran M.T."/>
            <person name="Sivarajan S.R."/>
            <person name="Poveda L."/>
            <person name="Shimizu-Inatsugi R."/>
            <person name="Schlapbach R."/>
            <person name="Sreeman S.M."/>
            <person name="Shimizu K.K."/>
        </authorList>
    </citation>
    <scope>NUCLEOTIDE SEQUENCE</scope>
</reference>
<feature type="compositionally biased region" description="Low complexity" evidence="1">
    <location>
        <begin position="541"/>
        <end position="557"/>
    </location>
</feature>
<evidence type="ECO:0000313" key="2">
    <source>
        <dbReference type="EMBL" id="GJN21677.1"/>
    </source>
</evidence>
<feature type="region of interest" description="Disordered" evidence="1">
    <location>
        <begin position="433"/>
        <end position="585"/>
    </location>
</feature>
<feature type="compositionally biased region" description="Low complexity" evidence="1">
    <location>
        <begin position="433"/>
        <end position="445"/>
    </location>
</feature>
<dbReference type="InterPro" id="IPR040412">
    <property type="entry name" value="At1g65710-like"/>
</dbReference>
<dbReference type="PANTHER" id="PTHR34367">
    <property type="entry name" value="OS02G0734667 PROTEIN"/>
    <property type="match status" value="1"/>
</dbReference>
<feature type="compositionally biased region" description="Low complexity" evidence="1">
    <location>
        <begin position="224"/>
        <end position="251"/>
    </location>
</feature>
<dbReference type="EMBL" id="BQKI01000075">
    <property type="protein sequence ID" value="GJN21677.1"/>
    <property type="molecule type" value="Genomic_DNA"/>
</dbReference>
<sequence>MGLCFSKKKKPPPGATSKKAGKVAAAVLADDKAKKTAPQAKVAADKNAVKAKVVTPGSDEKKKKRAPQDNAAKQPLPVAVLPSAPVRTSSCTREEVDAILIQCGRLSRSSSGTGRTPSRETGSHHRRRRSGSKRSYDFDQERKTGDEEGDWESGRPVSRPSPQRKRSGSRERSSGGGSGSRRASRSPGRRGAEGGMRSVSGGERGRQQQPGKMVSVPAREKTRAPSPAAAAAGIRCASPRSSSPARMVAAVGNENACGVPALSRSSSRKAEQSPYRRNPMAEIDENTLRNTTTNNNAKPQKKFSDNTVPAAHQKAMERVKDPTVTASARSGNEKRETAEDPATAAVVASEARPLPAKTNTTRTAESLSQRPRSRRASRDFDQGSSNSYASQILEDIQNYHNEQHQASATPPSFSLPACVAKACSILDAVADLDSSSSSANNNNDYSADDKGSVNAAPTAGTSHARRRHVAALTAAEAEPQESAGSNSVSAIPCTPSWEPASVESSDRTWSDEVVDQSCGGSHGGAPSPAIMNRPRQSSKQSGVRSRAGSSGNGSNSLHRGRSGAHRASGSVASGRSGVRAVSAAS</sequence>
<evidence type="ECO:0000256" key="1">
    <source>
        <dbReference type="SAM" id="MobiDB-lite"/>
    </source>
</evidence>